<dbReference type="GO" id="GO:0031461">
    <property type="term" value="C:cullin-RING ubiquitin ligase complex"/>
    <property type="evidence" value="ECO:0007669"/>
    <property type="project" value="TreeGrafter"/>
</dbReference>
<organism evidence="2 3">
    <name type="scientific">Porphyridium purpureum</name>
    <name type="common">Red alga</name>
    <name type="synonym">Porphyridium cruentum</name>
    <dbReference type="NCBI Taxonomy" id="35688"/>
    <lineage>
        <taxon>Eukaryota</taxon>
        <taxon>Rhodophyta</taxon>
        <taxon>Bangiophyceae</taxon>
        <taxon>Porphyridiales</taxon>
        <taxon>Porphyridiaceae</taxon>
        <taxon>Porphyridium</taxon>
    </lineage>
</organism>
<dbReference type="GO" id="GO:0032436">
    <property type="term" value="P:positive regulation of proteasomal ubiquitin-dependent protein catabolic process"/>
    <property type="evidence" value="ECO:0007669"/>
    <property type="project" value="TreeGrafter"/>
</dbReference>
<gene>
    <name evidence="2" type="ORF">FVE85_6443</name>
</gene>
<feature type="region of interest" description="Disordered" evidence="1">
    <location>
        <begin position="380"/>
        <end position="416"/>
    </location>
</feature>
<dbReference type="GO" id="GO:0005634">
    <property type="term" value="C:nucleus"/>
    <property type="evidence" value="ECO:0007669"/>
    <property type="project" value="TreeGrafter"/>
</dbReference>
<dbReference type="PANTHER" id="PTHR13374">
    <property type="entry name" value="DET1 HOMOLOG DE-ETIOLATED-1 HOMOLOG"/>
    <property type="match status" value="1"/>
</dbReference>
<dbReference type="PANTHER" id="PTHR13374:SF3">
    <property type="entry name" value="DET1 HOMOLOG"/>
    <property type="match status" value="1"/>
</dbReference>
<dbReference type="OrthoDB" id="18339at2759"/>
<comment type="caution">
    <text evidence="2">The sequence shown here is derived from an EMBL/GenBank/DDBJ whole genome shotgun (WGS) entry which is preliminary data.</text>
</comment>
<dbReference type="GO" id="GO:0016567">
    <property type="term" value="P:protein ubiquitination"/>
    <property type="evidence" value="ECO:0007669"/>
    <property type="project" value="TreeGrafter"/>
</dbReference>
<dbReference type="GO" id="GO:1990756">
    <property type="term" value="F:ubiquitin-like ligase-substrate adaptor activity"/>
    <property type="evidence" value="ECO:0007669"/>
    <property type="project" value="TreeGrafter"/>
</dbReference>
<dbReference type="GO" id="GO:0031625">
    <property type="term" value="F:ubiquitin protein ligase binding"/>
    <property type="evidence" value="ECO:0007669"/>
    <property type="project" value="TreeGrafter"/>
</dbReference>
<evidence type="ECO:0000313" key="3">
    <source>
        <dbReference type="Proteomes" id="UP000324585"/>
    </source>
</evidence>
<protein>
    <submittedName>
        <fullName evidence="2">Light-mediated development protein DET1</fullName>
    </submittedName>
</protein>
<dbReference type="InterPro" id="IPR019138">
    <property type="entry name" value="De-etiolated_protein_1_Det1"/>
</dbReference>
<evidence type="ECO:0000256" key="1">
    <source>
        <dbReference type="SAM" id="MobiDB-lite"/>
    </source>
</evidence>
<dbReference type="AlphaFoldDB" id="A0A5J4Z6L5"/>
<sequence length="852" mass="92983">MMSRPALPQWPDTSADNPADGRARAASPRARYVDSAVQFSVGHDLFAGATPRRPIAHGVPASRKRALETEPALRPAVPVNETPREMEAHSLLRRIRAQSLYGVACPARRRFRTLTYESTVPNRFVRIREEGAPDVYFRRFTADGKYLIAFSRSFREVLVFRVESGAARTSCSLDAEEERIIDSEVMPGENELLHAHENSAHSCSEDLGQQQQQHPKSQTLTPSMPFSRFFTLAASVVVPSGNEILCKDFCLITSDDRYAVLGSWAPPLETGDLSGETSSEDAAALTQMPRLESISLHLLDLHSMKVTDTYTFRDDFVLLEAHEGVDLMDNMLMVLSLRHQELHFVEIRSVTGTLRRVFSIGQNCFDDDQLLLREREELERRFTSSKGQPRAPRRDRSQAPDGSTQDSRASSDGGILGDGEYENDTDYFARISHAPAVIVDDRTGFGLGEGGQMRRESAEDAANPRTTGARALHLNRPALAGRGRLQPLLPTMNVVVGRGLGNGLQQGGFFSGLMHKFLVYVWKQHVALGTRSHFFLAFKSFCFLVMLKAQILDTRHILIRLGHLESIRSQTYAQGANQHRLFLVVYNHVEARIVGVFENSSEELLNLLARYSDFFSRGSPSLSLRSELHGIGQRGVGAPSQRTDASGSEPGSASSPALSSNGRARSGGGRGSASGQATIGVEPGRARSVLNMLPVSPQVKHHSVYLDRSMFSYDDRRSSALEGAKAQVFSESSAIKFVARRHHRLAFRVHIGAESAAEPSSARFVGPPYSAAAGSGEAAVPGTQGAATRQAAAATARGGAHGAGAAAAGSGARNTNRRCSALLLFHPVYPFVLGIEMTASATQRLTIHFRVT</sequence>
<feature type="compositionally biased region" description="Polar residues" evidence="1">
    <location>
        <begin position="207"/>
        <end position="218"/>
    </location>
</feature>
<feature type="region of interest" description="Disordered" evidence="1">
    <location>
        <begin position="1"/>
        <end position="27"/>
    </location>
</feature>
<name>A0A5J4Z6L5_PORPP</name>
<dbReference type="OMA" id="RISTWER"/>
<feature type="region of interest" description="Disordered" evidence="1">
    <location>
        <begin position="199"/>
        <end position="218"/>
    </location>
</feature>
<reference evidence="3" key="1">
    <citation type="journal article" date="2019" name="Nat. Commun.">
        <title>Expansion of phycobilisome linker gene families in mesophilic red algae.</title>
        <authorList>
            <person name="Lee J."/>
            <person name="Kim D."/>
            <person name="Bhattacharya D."/>
            <person name="Yoon H.S."/>
        </authorList>
    </citation>
    <scope>NUCLEOTIDE SEQUENCE [LARGE SCALE GENOMIC DNA]</scope>
    <source>
        <strain evidence="3">CCMP 1328</strain>
    </source>
</reference>
<feature type="compositionally biased region" description="Polar residues" evidence="1">
    <location>
        <begin position="400"/>
        <end position="410"/>
    </location>
</feature>
<dbReference type="Proteomes" id="UP000324585">
    <property type="component" value="Unassembled WGS sequence"/>
</dbReference>
<feature type="compositionally biased region" description="Low complexity" evidence="1">
    <location>
        <begin position="645"/>
        <end position="664"/>
    </location>
</feature>
<dbReference type="Pfam" id="PF09737">
    <property type="entry name" value="Det1"/>
    <property type="match status" value="3"/>
</dbReference>
<keyword evidence="3" id="KW-1185">Reference proteome</keyword>
<accession>A0A5J4Z6L5</accession>
<dbReference type="EMBL" id="VRMN01000001">
    <property type="protein sequence ID" value="KAA8498858.1"/>
    <property type="molecule type" value="Genomic_DNA"/>
</dbReference>
<feature type="region of interest" description="Disordered" evidence="1">
    <location>
        <begin position="632"/>
        <end position="680"/>
    </location>
</feature>
<evidence type="ECO:0000313" key="2">
    <source>
        <dbReference type="EMBL" id="KAA8498858.1"/>
    </source>
</evidence>
<proteinExistence type="predicted"/>